<gene>
    <name evidence="2" type="ORF">B9J98_00015</name>
</gene>
<dbReference type="InterPro" id="IPR002934">
    <property type="entry name" value="Polymerase_NTP_transf_dom"/>
</dbReference>
<proteinExistence type="predicted"/>
<dbReference type="PANTHER" id="PTHR33933:SF1">
    <property type="entry name" value="PROTEIN ADENYLYLTRANSFERASE MNTA-RELATED"/>
    <property type="match status" value="1"/>
</dbReference>
<reference evidence="2 3" key="1">
    <citation type="submission" date="2017-04" db="EMBL/GenBank/DDBJ databases">
        <title>Draft Aigarchaeota genome from a New Zealand hot spring.</title>
        <authorList>
            <person name="Reysenbach A.-L."/>
            <person name="Donaho J.A."/>
            <person name="Gerhart J."/>
            <person name="Kelley J.F."/>
            <person name="Kouba K."/>
            <person name="Podar M."/>
            <person name="Stott M."/>
        </authorList>
    </citation>
    <scope>NUCLEOTIDE SEQUENCE [LARGE SCALE GENOMIC DNA]</scope>
    <source>
        <strain evidence="2">NZ13_MG1</strain>
    </source>
</reference>
<dbReference type="AlphaFoldDB" id="A0A2R7Y9R7"/>
<dbReference type="PANTHER" id="PTHR33933">
    <property type="entry name" value="NUCLEOTIDYLTRANSFERASE"/>
    <property type="match status" value="1"/>
</dbReference>
<evidence type="ECO:0000259" key="1">
    <source>
        <dbReference type="Pfam" id="PF01909"/>
    </source>
</evidence>
<accession>A0A2R7Y9R7</accession>
<evidence type="ECO:0000313" key="3">
    <source>
        <dbReference type="Proteomes" id="UP000244066"/>
    </source>
</evidence>
<dbReference type="SUPFAM" id="SSF81301">
    <property type="entry name" value="Nucleotidyltransferase"/>
    <property type="match status" value="1"/>
</dbReference>
<dbReference type="Proteomes" id="UP000244066">
    <property type="component" value="Unassembled WGS sequence"/>
</dbReference>
<dbReference type="Gene3D" id="3.30.460.10">
    <property type="entry name" value="Beta Polymerase, domain 2"/>
    <property type="match status" value="1"/>
</dbReference>
<organism evidence="2 3">
    <name type="scientific">Candidatus Terraquivivens tikiterensis</name>
    <dbReference type="NCBI Taxonomy" id="1980982"/>
    <lineage>
        <taxon>Archaea</taxon>
        <taxon>Nitrososphaerota</taxon>
        <taxon>Candidatus Wolframiiraptoraceae</taxon>
        <taxon>Candidatus Terraquivivens</taxon>
    </lineage>
</organism>
<feature type="domain" description="Polymerase nucleotidyl transferase" evidence="1">
    <location>
        <begin position="9"/>
        <end position="55"/>
    </location>
</feature>
<dbReference type="InterPro" id="IPR052548">
    <property type="entry name" value="Type_VII_TA_antitoxin"/>
</dbReference>
<comment type="caution">
    <text evidence="2">The sequence shown here is derived from an EMBL/GenBank/DDBJ whole genome shotgun (WGS) entry which is preliminary data.</text>
</comment>
<dbReference type="InterPro" id="IPR043519">
    <property type="entry name" value="NT_sf"/>
</dbReference>
<dbReference type="GO" id="GO:0016779">
    <property type="term" value="F:nucleotidyltransferase activity"/>
    <property type="evidence" value="ECO:0007669"/>
    <property type="project" value="InterPro"/>
</dbReference>
<dbReference type="Pfam" id="PF01909">
    <property type="entry name" value="NTP_transf_2"/>
    <property type="match status" value="1"/>
</dbReference>
<evidence type="ECO:0000313" key="2">
    <source>
        <dbReference type="EMBL" id="PUA34274.1"/>
    </source>
</evidence>
<name>A0A2R7Y9R7_9ARCH</name>
<protein>
    <recommendedName>
        <fullName evidence="1">Polymerase nucleotidyl transferase domain-containing protein</fullName>
    </recommendedName>
</protein>
<dbReference type="CDD" id="cd05403">
    <property type="entry name" value="NT_KNTase_like"/>
    <property type="match status" value="1"/>
</dbReference>
<sequence length="115" mass="13078">MSSFCKDSLLVILFGSRARGEATPVSDYDLLAVKQEHIGDRLIIRWPAQIFAYSIDEVDKEIENLNTIVLDALVEGVLLCGDRLLFQKLRNKVDNVVKKRNLHKTKIGWVPVSNR</sequence>
<dbReference type="EMBL" id="NDWU01000001">
    <property type="protein sequence ID" value="PUA34274.1"/>
    <property type="molecule type" value="Genomic_DNA"/>
</dbReference>